<accession>A0ABU8WFU6</accession>
<evidence type="ECO:0000313" key="1">
    <source>
        <dbReference type="EMBL" id="MEJ8846381.1"/>
    </source>
</evidence>
<sequence>MAAPEKQTPGGGQASANSNSDSVAIIGADVHAGKRVANLKAALALRGFQVHDSTTGGWLVARWDLSHYCARIEDLEAFLRRVGGAS</sequence>
<comment type="caution">
    <text evidence="1">The sequence shown here is derived from an EMBL/GenBank/DDBJ whole genome shotgun (WGS) entry which is preliminary data.</text>
</comment>
<organism evidence="1 2">
    <name type="scientific">Variovorax rhizosphaerae</name>
    <dbReference type="NCBI Taxonomy" id="1836200"/>
    <lineage>
        <taxon>Bacteria</taxon>
        <taxon>Pseudomonadati</taxon>
        <taxon>Pseudomonadota</taxon>
        <taxon>Betaproteobacteria</taxon>
        <taxon>Burkholderiales</taxon>
        <taxon>Comamonadaceae</taxon>
        <taxon>Variovorax</taxon>
    </lineage>
</organism>
<protein>
    <submittedName>
        <fullName evidence="1">Uncharacterized protein</fullName>
    </submittedName>
</protein>
<keyword evidence="2" id="KW-1185">Reference proteome</keyword>
<dbReference type="RefSeq" id="WP_340341544.1">
    <property type="nucleotide sequence ID" value="NZ_JBBKZT010000003.1"/>
</dbReference>
<dbReference type="Proteomes" id="UP001385892">
    <property type="component" value="Unassembled WGS sequence"/>
</dbReference>
<name>A0ABU8WFU6_9BURK</name>
<gene>
    <name evidence="1" type="ORF">WKW82_06960</name>
</gene>
<dbReference type="EMBL" id="JBBKZT010000003">
    <property type="protein sequence ID" value="MEJ8846381.1"/>
    <property type="molecule type" value="Genomic_DNA"/>
</dbReference>
<reference evidence="1 2" key="1">
    <citation type="submission" date="2024-03" db="EMBL/GenBank/DDBJ databases">
        <title>Novel species of the genus Variovorax.</title>
        <authorList>
            <person name="Liu Q."/>
            <person name="Xin Y.-H."/>
        </authorList>
    </citation>
    <scope>NUCLEOTIDE SEQUENCE [LARGE SCALE GENOMIC DNA]</scope>
    <source>
        <strain evidence="1 2">KACC 18900</strain>
    </source>
</reference>
<proteinExistence type="predicted"/>
<evidence type="ECO:0000313" key="2">
    <source>
        <dbReference type="Proteomes" id="UP001385892"/>
    </source>
</evidence>